<feature type="transmembrane region" description="Helical" evidence="1">
    <location>
        <begin position="12"/>
        <end position="32"/>
    </location>
</feature>
<proteinExistence type="predicted"/>
<dbReference type="PATRIC" id="fig|1317118.6.peg.3615"/>
<accession>W4HH38</accession>
<dbReference type="eggNOG" id="ENOG5033GCG">
    <property type="taxonomic scope" value="Bacteria"/>
</dbReference>
<dbReference type="STRING" id="1379903.ATO8_17570"/>
<evidence type="ECO:0000313" key="3">
    <source>
        <dbReference type="Proteomes" id="UP000019063"/>
    </source>
</evidence>
<reference evidence="2 3" key="1">
    <citation type="journal article" date="2014" name="Antonie Van Leeuwenhoek">
        <title>Roseivivax atlanticus sp. nov., isolated from surface seawater of the Atlantic Ocean.</title>
        <authorList>
            <person name="Li G."/>
            <person name="Lai Q."/>
            <person name="Liu X."/>
            <person name="Sun F."/>
            <person name="Shao Z."/>
        </authorList>
    </citation>
    <scope>NUCLEOTIDE SEQUENCE [LARGE SCALE GENOMIC DNA]</scope>
    <source>
        <strain evidence="2 3">22II-s10s</strain>
    </source>
</reference>
<dbReference type="EMBL" id="AQQW01000013">
    <property type="protein sequence ID" value="ETW11300.1"/>
    <property type="molecule type" value="Genomic_DNA"/>
</dbReference>
<gene>
    <name evidence="2" type="ORF">ATO8_17570</name>
</gene>
<name>W4HH38_9RHOB</name>
<evidence type="ECO:0000313" key="2">
    <source>
        <dbReference type="EMBL" id="ETW11300.1"/>
    </source>
</evidence>
<dbReference type="Proteomes" id="UP000019063">
    <property type="component" value="Unassembled WGS sequence"/>
</dbReference>
<evidence type="ECO:0000256" key="1">
    <source>
        <dbReference type="SAM" id="Phobius"/>
    </source>
</evidence>
<keyword evidence="1" id="KW-0472">Membrane</keyword>
<feature type="transmembrane region" description="Helical" evidence="1">
    <location>
        <begin position="38"/>
        <end position="61"/>
    </location>
</feature>
<sequence length="119" mass="12284">MPHTRKRRSPLGATLIALAGLAGAAIAFYLYITPLTGVTGTVGALIVLVASLLVALGAVLMMATGHRVWRWLTVLGILGTALAAFFLHGWWIIVAMAVALIGVVLDGIGPVRKTEGAAA</sequence>
<protein>
    <submittedName>
        <fullName evidence="2">Uncharacterized protein</fullName>
    </submittedName>
</protein>
<keyword evidence="1" id="KW-1133">Transmembrane helix</keyword>
<comment type="caution">
    <text evidence="2">The sequence shown here is derived from an EMBL/GenBank/DDBJ whole genome shotgun (WGS) entry which is preliminary data.</text>
</comment>
<dbReference type="RefSeq" id="WP_043846453.1">
    <property type="nucleotide sequence ID" value="NZ_AQQW01000013.1"/>
</dbReference>
<dbReference type="AlphaFoldDB" id="W4HH38"/>
<keyword evidence="1" id="KW-0812">Transmembrane</keyword>
<feature type="transmembrane region" description="Helical" evidence="1">
    <location>
        <begin position="68"/>
        <end position="86"/>
    </location>
</feature>
<feature type="transmembrane region" description="Helical" evidence="1">
    <location>
        <begin position="92"/>
        <end position="111"/>
    </location>
</feature>
<organism evidence="2 3">
    <name type="scientific">Roseivivax marinus</name>
    <dbReference type="NCBI Taxonomy" id="1379903"/>
    <lineage>
        <taxon>Bacteria</taxon>
        <taxon>Pseudomonadati</taxon>
        <taxon>Pseudomonadota</taxon>
        <taxon>Alphaproteobacteria</taxon>
        <taxon>Rhodobacterales</taxon>
        <taxon>Roseobacteraceae</taxon>
        <taxon>Roseivivax</taxon>
    </lineage>
</organism>
<keyword evidence="3" id="KW-1185">Reference proteome</keyword>